<feature type="compositionally biased region" description="Basic and acidic residues" evidence="1">
    <location>
        <begin position="21"/>
        <end position="34"/>
    </location>
</feature>
<evidence type="ECO:0000313" key="3">
    <source>
        <dbReference type="Proteomes" id="UP000617041"/>
    </source>
</evidence>
<dbReference type="Proteomes" id="UP000617041">
    <property type="component" value="Unassembled WGS sequence"/>
</dbReference>
<evidence type="ECO:0000256" key="1">
    <source>
        <dbReference type="SAM" id="MobiDB-lite"/>
    </source>
</evidence>
<organism evidence="2 3">
    <name type="scientific">Ramlibacter algicola</name>
    <dbReference type="NCBI Taxonomy" id="2795217"/>
    <lineage>
        <taxon>Bacteria</taxon>
        <taxon>Pseudomonadati</taxon>
        <taxon>Pseudomonadota</taxon>
        <taxon>Betaproteobacteria</taxon>
        <taxon>Burkholderiales</taxon>
        <taxon>Comamonadaceae</taxon>
        <taxon>Ramlibacter</taxon>
    </lineage>
</organism>
<name>A0A934PXM9_9BURK</name>
<accession>A0A934PXM9</accession>
<proteinExistence type="predicted"/>
<protein>
    <submittedName>
        <fullName evidence="2">Uncharacterized protein</fullName>
    </submittedName>
</protein>
<dbReference type="EMBL" id="JAEDAO010000001">
    <property type="protein sequence ID" value="MBK0391023.1"/>
    <property type="molecule type" value="Genomic_DNA"/>
</dbReference>
<dbReference type="AlphaFoldDB" id="A0A934PXM9"/>
<feature type="region of interest" description="Disordered" evidence="1">
    <location>
        <begin position="1"/>
        <end position="38"/>
    </location>
</feature>
<reference evidence="2" key="1">
    <citation type="submission" date="2020-12" db="EMBL/GenBank/DDBJ databases">
        <title>Ramlibacter sp. nov., isolated from a freshwater alga, Cryptomonas.</title>
        <authorList>
            <person name="Kim H.M."/>
            <person name="Jeon C.O."/>
        </authorList>
    </citation>
    <scope>NUCLEOTIDE SEQUENCE</scope>
    <source>
        <strain evidence="2">CrO1</strain>
    </source>
</reference>
<gene>
    <name evidence="2" type="ORF">I8E28_00340</name>
</gene>
<evidence type="ECO:0000313" key="2">
    <source>
        <dbReference type="EMBL" id="MBK0391023.1"/>
    </source>
</evidence>
<keyword evidence="3" id="KW-1185">Reference proteome</keyword>
<sequence>MPGWGADLDPANRPAVPMERTPPRLEHWHPERPPEQPNRGVEVLHSVERPGLTPVYGTTSPPRGLSGMIRRAAFRYSENDMRHWMILLLADRVDVGEGILEDLAHGHVPNLWKEMGLASEWRHNRVGLVRKAMILGALVGVAVWALKQRDRRY</sequence>
<comment type="caution">
    <text evidence="2">The sequence shown here is derived from an EMBL/GenBank/DDBJ whole genome shotgun (WGS) entry which is preliminary data.</text>
</comment>